<dbReference type="RefSeq" id="WP_209669990.1">
    <property type="nucleotide sequence ID" value="NZ_JAGGMS010000001.1"/>
</dbReference>
<dbReference type="Pfam" id="PF07702">
    <property type="entry name" value="UTRA"/>
    <property type="match status" value="1"/>
</dbReference>
<evidence type="ECO:0000313" key="3">
    <source>
        <dbReference type="Proteomes" id="UP000741013"/>
    </source>
</evidence>
<dbReference type="SUPFAM" id="SSF64288">
    <property type="entry name" value="Chorismate lyase-like"/>
    <property type="match status" value="1"/>
</dbReference>
<dbReference type="Gene3D" id="3.40.1410.10">
    <property type="entry name" value="Chorismate lyase-like"/>
    <property type="match status" value="1"/>
</dbReference>
<accession>A0ABS4Q6I3</accession>
<name>A0ABS4Q6I3_9PSEU</name>
<dbReference type="InterPro" id="IPR050679">
    <property type="entry name" value="Bact_HTH_transcr_reg"/>
</dbReference>
<evidence type="ECO:0000313" key="2">
    <source>
        <dbReference type="EMBL" id="MBP2186725.1"/>
    </source>
</evidence>
<evidence type="ECO:0000259" key="1">
    <source>
        <dbReference type="SMART" id="SM00866"/>
    </source>
</evidence>
<dbReference type="SMART" id="SM00866">
    <property type="entry name" value="UTRA"/>
    <property type="match status" value="1"/>
</dbReference>
<proteinExistence type="predicted"/>
<dbReference type="Proteomes" id="UP000741013">
    <property type="component" value="Unassembled WGS sequence"/>
</dbReference>
<sequence length="176" mass="18708">MAEAPWTSVSLPYLSGNPADAWGAEAEEHGQTGTQKLTEVTELAAPGAVADALGLPAGAPVVVRRRVMLLGERPVELTDSYYPATLAAGTALAEHRKIKGGAVALLNRLGFPPRSVREDVTARLATPAEQTALELPEPACVLQLSRVLLTDGEQPVEASVMTMTADNRRLRYQLTL</sequence>
<comment type="caution">
    <text evidence="2">The sequence shown here is derived from an EMBL/GenBank/DDBJ whole genome shotgun (WGS) entry which is preliminary data.</text>
</comment>
<organism evidence="2 3">
    <name type="scientific">Amycolatopsis magusensis</name>
    <dbReference type="NCBI Taxonomy" id="882444"/>
    <lineage>
        <taxon>Bacteria</taxon>
        <taxon>Bacillati</taxon>
        <taxon>Actinomycetota</taxon>
        <taxon>Actinomycetes</taxon>
        <taxon>Pseudonocardiales</taxon>
        <taxon>Pseudonocardiaceae</taxon>
        <taxon>Amycolatopsis</taxon>
    </lineage>
</organism>
<dbReference type="GO" id="GO:0003677">
    <property type="term" value="F:DNA binding"/>
    <property type="evidence" value="ECO:0007669"/>
    <property type="project" value="UniProtKB-KW"/>
</dbReference>
<dbReference type="InterPro" id="IPR011663">
    <property type="entry name" value="UTRA"/>
</dbReference>
<dbReference type="PANTHER" id="PTHR44846">
    <property type="entry name" value="MANNOSYL-D-GLYCERATE TRANSPORT/METABOLISM SYSTEM REPRESSOR MNGR-RELATED"/>
    <property type="match status" value="1"/>
</dbReference>
<dbReference type="EMBL" id="JAGGMS010000001">
    <property type="protein sequence ID" value="MBP2186725.1"/>
    <property type="molecule type" value="Genomic_DNA"/>
</dbReference>
<protein>
    <submittedName>
        <fullName evidence="2">DNA-binding GntR family transcriptional regulator</fullName>
    </submittedName>
</protein>
<dbReference type="InterPro" id="IPR028978">
    <property type="entry name" value="Chorismate_lyase_/UTRA_dom_sf"/>
</dbReference>
<keyword evidence="3" id="KW-1185">Reference proteome</keyword>
<reference evidence="2 3" key="1">
    <citation type="submission" date="2021-03" db="EMBL/GenBank/DDBJ databases">
        <title>Sequencing the genomes of 1000 actinobacteria strains.</title>
        <authorList>
            <person name="Klenk H.-P."/>
        </authorList>
    </citation>
    <scope>NUCLEOTIDE SEQUENCE [LARGE SCALE GENOMIC DNA]</scope>
    <source>
        <strain evidence="2 3">DSM 45510</strain>
    </source>
</reference>
<feature type="domain" description="UbiC transcription regulator-associated" evidence="1">
    <location>
        <begin position="28"/>
        <end position="169"/>
    </location>
</feature>
<dbReference type="PANTHER" id="PTHR44846:SF17">
    <property type="entry name" value="GNTR-FAMILY TRANSCRIPTIONAL REGULATOR"/>
    <property type="match status" value="1"/>
</dbReference>
<keyword evidence="2" id="KW-0238">DNA-binding</keyword>
<gene>
    <name evidence="2" type="ORF">JOM49_008251</name>
</gene>